<evidence type="ECO:0000313" key="3">
    <source>
        <dbReference type="EMBL" id="KAF9065061.1"/>
    </source>
</evidence>
<dbReference type="PANTHER" id="PTHR36183:SF2">
    <property type="entry name" value="BETA-GLUCURONIDASE C-TERMINAL DOMAIN-CONTAINING PROTEIN"/>
    <property type="match status" value="1"/>
</dbReference>
<dbReference type="InterPro" id="IPR031728">
    <property type="entry name" value="GlcAase_C"/>
</dbReference>
<name>A0A9P5PGR3_9AGAR</name>
<gene>
    <name evidence="3" type="ORF">BDP27DRAFT_1332431</name>
</gene>
<dbReference type="Pfam" id="PF16862">
    <property type="entry name" value="Glyco_hydro_79C"/>
    <property type="match status" value="1"/>
</dbReference>
<dbReference type="SUPFAM" id="SSF51445">
    <property type="entry name" value="(Trans)glycosidases"/>
    <property type="match status" value="1"/>
</dbReference>
<dbReference type="OrthoDB" id="2796951at2759"/>
<evidence type="ECO:0000313" key="4">
    <source>
        <dbReference type="Proteomes" id="UP000772434"/>
    </source>
</evidence>
<feature type="chain" id="PRO_5040132980" evidence="1">
    <location>
        <begin position="19"/>
        <end position="524"/>
    </location>
</feature>
<sequence length="524" mass="55438">MLSLAFFATIFSASTAYAVDVSIALTAPSSAVSISSSHISFSIEQDRWTDWVGATSRNEFYFNVLQNLAGLAGEPPRFRIGADSEDRTNFQPGLKVTETVFAPPTAATPFPEAESVVVGQAFYQAAQNLPPGTHVTWGVNLKEENLTAAFLEAQAIVEAFEAFPASLDLTLDAVEIGNEADLYVNGGFRPSPFTIAEYVQQWETFAANVSAAAKITPTSATRFWGGAFGGSDHSASGFSPQGLFANGILNSTQGKEISTISQHLYSGSGLNCGLTSTCIQNLMSKAFIRGNLSAFIPDIASVKAQNLDYVMGETNSYFDHGGPNISDSAGAAVWAVDYVFFASQLGISRLYFHEGIGYKYNFVQPITLNINVDTAAPQVAPPHVQPAYYAAIITAEAIGNSGTTSVIELTLNSSTLSGYALYNSGKLSKALFINSQGFFTTTTTSRPSVHLDLGFTSTAGAPTKITVKSLDIAHADDKSGLTWGGQTYETSDGKVSGSVSVEQGTVQGGVDILATQVVLVTFES</sequence>
<proteinExistence type="predicted"/>
<protein>
    <submittedName>
        <fullName evidence="3">Glycoside hydrolase family 79 protein</fullName>
    </submittedName>
</protein>
<accession>A0A9P5PGR3</accession>
<dbReference type="PANTHER" id="PTHR36183">
    <property type="entry name" value="BETA-GLUCURONIDASE"/>
    <property type="match status" value="1"/>
</dbReference>
<dbReference type="Gene3D" id="3.20.20.80">
    <property type="entry name" value="Glycosidases"/>
    <property type="match status" value="1"/>
</dbReference>
<dbReference type="AlphaFoldDB" id="A0A9P5PGR3"/>
<feature type="domain" description="Beta-glucuronidase C-terminal" evidence="2">
    <location>
        <begin position="418"/>
        <end position="519"/>
    </location>
</feature>
<keyword evidence="3" id="KW-0378">Hydrolase</keyword>
<feature type="signal peptide" evidence="1">
    <location>
        <begin position="1"/>
        <end position="18"/>
    </location>
</feature>
<evidence type="ECO:0000259" key="2">
    <source>
        <dbReference type="Pfam" id="PF16862"/>
    </source>
</evidence>
<dbReference type="GO" id="GO:0016787">
    <property type="term" value="F:hydrolase activity"/>
    <property type="evidence" value="ECO:0007669"/>
    <property type="project" value="UniProtKB-KW"/>
</dbReference>
<reference evidence="3" key="1">
    <citation type="submission" date="2020-11" db="EMBL/GenBank/DDBJ databases">
        <authorList>
            <consortium name="DOE Joint Genome Institute"/>
            <person name="Ahrendt S."/>
            <person name="Riley R."/>
            <person name="Andreopoulos W."/>
            <person name="Labutti K."/>
            <person name="Pangilinan J."/>
            <person name="Ruiz-Duenas F.J."/>
            <person name="Barrasa J.M."/>
            <person name="Sanchez-Garcia M."/>
            <person name="Camarero S."/>
            <person name="Miyauchi S."/>
            <person name="Serrano A."/>
            <person name="Linde D."/>
            <person name="Babiker R."/>
            <person name="Drula E."/>
            <person name="Ayuso-Fernandez I."/>
            <person name="Pacheco R."/>
            <person name="Padilla G."/>
            <person name="Ferreira P."/>
            <person name="Barriuso J."/>
            <person name="Kellner H."/>
            <person name="Castanera R."/>
            <person name="Alfaro M."/>
            <person name="Ramirez L."/>
            <person name="Pisabarro A.G."/>
            <person name="Kuo A."/>
            <person name="Tritt A."/>
            <person name="Lipzen A."/>
            <person name="He G."/>
            <person name="Yan M."/>
            <person name="Ng V."/>
            <person name="Cullen D."/>
            <person name="Martin F."/>
            <person name="Rosso M.-N."/>
            <person name="Henrissat B."/>
            <person name="Hibbett D."/>
            <person name="Martinez A.T."/>
            <person name="Grigoriev I.V."/>
        </authorList>
    </citation>
    <scope>NUCLEOTIDE SEQUENCE</scope>
    <source>
        <strain evidence="3">AH 40177</strain>
    </source>
</reference>
<dbReference type="InterPro" id="IPR052974">
    <property type="entry name" value="GH79_Enzymes"/>
</dbReference>
<comment type="caution">
    <text evidence="3">The sequence shown here is derived from an EMBL/GenBank/DDBJ whole genome shotgun (WGS) entry which is preliminary data.</text>
</comment>
<keyword evidence="4" id="KW-1185">Reference proteome</keyword>
<organism evidence="3 4">
    <name type="scientific">Rhodocollybia butyracea</name>
    <dbReference type="NCBI Taxonomy" id="206335"/>
    <lineage>
        <taxon>Eukaryota</taxon>
        <taxon>Fungi</taxon>
        <taxon>Dikarya</taxon>
        <taxon>Basidiomycota</taxon>
        <taxon>Agaricomycotina</taxon>
        <taxon>Agaricomycetes</taxon>
        <taxon>Agaricomycetidae</taxon>
        <taxon>Agaricales</taxon>
        <taxon>Marasmiineae</taxon>
        <taxon>Omphalotaceae</taxon>
        <taxon>Rhodocollybia</taxon>
    </lineage>
</organism>
<dbReference type="Proteomes" id="UP000772434">
    <property type="component" value="Unassembled WGS sequence"/>
</dbReference>
<dbReference type="InterPro" id="IPR017853">
    <property type="entry name" value="GH"/>
</dbReference>
<keyword evidence="1" id="KW-0732">Signal</keyword>
<dbReference type="EMBL" id="JADNRY010000109">
    <property type="protein sequence ID" value="KAF9065061.1"/>
    <property type="molecule type" value="Genomic_DNA"/>
</dbReference>
<evidence type="ECO:0000256" key="1">
    <source>
        <dbReference type="SAM" id="SignalP"/>
    </source>
</evidence>